<dbReference type="GO" id="GO:0045892">
    <property type="term" value="P:negative regulation of DNA-templated transcription"/>
    <property type="evidence" value="ECO:0007669"/>
    <property type="project" value="TreeGrafter"/>
</dbReference>
<sequence length="301" mass="33944">MRFDLIDANLCQSCPEVKPFRPNITYVIKLRQLPRAETGMPKSSKTTIVKSAMRTFAVLEFFRETKRAASVTEISAALEMPQSSTSVLLSSLVELNYLEYDRLTRRFLPSYRVNLLGDWIRRSPFRDTKLTDLMEELWRATGGETVMLGHQAGAAGMQYLHVVPSTSRLQYTAQAGQIRPMVRTALGHVLLSQMPNATVRGIIRRNNAEEPDQSMRVRESVFLEEVERIRRRGFSESSGRTTPGANTIGMLVPLPKRRAPLAIGIGGPIERIAAKRELIIEVMQRRLEKLTDETGRGSSQK</sequence>
<gene>
    <name evidence="6" type="primary">kdgR_2</name>
    <name evidence="6" type="ORF">CI1B_81170</name>
</gene>
<dbReference type="PROSITE" id="PS51077">
    <property type="entry name" value="HTH_ICLR"/>
    <property type="match status" value="1"/>
</dbReference>
<dbReference type="InterPro" id="IPR014757">
    <property type="entry name" value="Tscrpt_reg_IclR_C"/>
</dbReference>
<accession>A0A508TZI7</accession>
<evidence type="ECO:0000256" key="2">
    <source>
        <dbReference type="ARBA" id="ARBA00023125"/>
    </source>
</evidence>
<proteinExistence type="predicted"/>
<dbReference type="InterPro" id="IPR050707">
    <property type="entry name" value="HTH_MetabolicPath_Reg"/>
</dbReference>
<dbReference type="Pfam" id="PF09339">
    <property type="entry name" value="HTH_IclR"/>
    <property type="match status" value="1"/>
</dbReference>
<dbReference type="GO" id="GO:0003677">
    <property type="term" value="F:DNA binding"/>
    <property type="evidence" value="ECO:0007669"/>
    <property type="project" value="UniProtKB-KW"/>
</dbReference>
<dbReference type="Proteomes" id="UP000328092">
    <property type="component" value="Unassembled WGS sequence"/>
</dbReference>
<dbReference type="Gene3D" id="3.30.450.40">
    <property type="match status" value="1"/>
</dbReference>
<dbReference type="InterPro" id="IPR036390">
    <property type="entry name" value="WH_DNA-bd_sf"/>
</dbReference>
<comment type="caution">
    <text evidence="6">The sequence shown here is derived from an EMBL/GenBank/DDBJ whole genome shotgun (WGS) entry which is preliminary data.</text>
</comment>
<protein>
    <submittedName>
        <fullName evidence="6">Transcriptional regulator KdgR</fullName>
    </submittedName>
</protein>
<dbReference type="AlphaFoldDB" id="A0A508TZI7"/>
<dbReference type="SUPFAM" id="SSF55781">
    <property type="entry name" value="GAF domain-like"/>
    <property type="match status" value="1"/>
</dbReference>
<dbReference type="EMBL" id="CAADFC020000033">
    <property type="protein sequence ID" value="VIO79783.1"/>
    <property type="molecule type" value="Genomic_DNA"/>
</dbReference>
<dbReference type="InterPro" id="IPR005471">
    <property type="entry name" value="Tscrpt_reg_IclR_N"/>
</dbReference>
<dbReference type="SUPFAM" id="SSF46785">
    <property type="entry name" value="Winged helix' DNA-binding domain"/>
    <property type="match status" value="1"/>
</dbReference>
<dbReference type="PROSITE" id="PS51078">
    <property type="entry name" value="ICLR_ED"/>
    <property type="match status" value="1"/>
</dbReference>
<dbReference type="GO" id="GO:0003700">
    <property type="term" value="F:DNA-binding transcription factor activity"/>
    <property type="evidence" value="ECO:0007669"/>
    <property type="project" value="TreeGrafter"/>
</dbReference>
<dbReference type="Pfam" id="PF01614">
    <property type="entry name" value="IclR_C"/>
    <property type="match status" value="1"/>
</dbReference>
<organism evidence="6 7">
    <name type="scientific">Bradyrhizobium ivorense</name>
    <dbReference type="NCBI Taxonomy" id="2511166"/>
    <lineage>
        <taxon>Bacteria</taxon>
        <taxon>Pseudomonadati</taxon>
        <taxon>Pseudomonadota</taxon>
        <taxon>Alphaproteobacteria</taxon>
        <taxon>Hyphomicrobiales</taxon>
        <taxon>Nitrobacteraceae</taxon>
        <taxon>Bradyrhizobium</taxon>
    </lineage>
</organism>
<evidence type="ECO:0000256" key="3">
    <source>
        <dbReference type="ARBA" id="ARBA00023163"/>
    </source>
</evidence>
<keyword evidence="1" id="KW-0805">Transcription regulation</keyword>
<name>A0A508TZI7_9BRAD</name>
<dbReference type="PANTHER" id="PTHR30136:SF35">
    <property type="entry name" value="HTH-TYPE TRANSCRIPTIONAL REGULATOR RV1719"/>
    <property type="match status" value="1"/>
</dbReference>
<dbReference type="PANTHER" id="PTHR30136">
    <property type="entry name" value="HELIX-TURN-HELIX TRANSCRIPTIONAL REGULATOR, ICLR FAMILY"/>
    <property type="match status" value="1"/>
</dbReference>
<keyword evidence="2" id="KW-0238">DNA-binding</keyword>
<dbReference type="InterPro" id="IPR036388">
    <property type="entry name" value="WH-like_DNA-bd_sf"/>
</dbReference>
<reference evidence="6" key="1">
    <citation type="submission" date="2019-02" db="EMBL/GenBank/DDBJ databases">
        <authorList>
            <person name="Pothier F.J."/>
        </authorList>
    </citation>
    <scope>NUCLEOTIDE SEQUENCE</scope>
    <source>
        <strain evidence="6">CI-1B</strain>
    </source>
</reference>
<evidence type="ECO:0000313" key="6">
    <source>
        <dbReference type="EMBL" id="VIO79783.1"/>
    </source>
</evidence>
<feature type="domain" description="IclR-ED" evidence="5">
    <location>
        <begin position="112"/>
        <end position="301"/>
    </location>
</feature>
<evidence type="ECO:0000313" key="7">
    <source>
        <dbReference type="Proteomes" id="UP000328092"/>
    </source>
</evidence>
<feature type="domain" description="HTH iclR-type" evidence="4">
    <location>
        <begin position="49"/>
        <end position="111"/>
    </location>
</feature>
<keyword evidence="3" id="KW-0804">Transcription</keyword>
<dbReference type="InterPro" id="IPR029016">
    <property type="entry name" value="GAF-like_dom_sf"/>
</dbReference>
<dbReference type="Gene3D" id="1.10.10.10">
    <property type="entry name" value="Winged helix-like DNA-binding domain superfamily/Winged helix DNA-binding domain"/>
    <property type="match status" value="1"/>
</dbReference>
<keyword evidence="7" id="KW-1185">Reference proteome</keyword>
<evidence type="ECO:0000259" key="5">
    <source>
        <dbReference type="PROSITE" id="PS51078"/>
    </source>
</evidence>
<evidence type="ECO:0000259" key="4">
    <source>
        <dbReference type="PROSITE" id="PS51077"/>
    </source>
</evidence>
<evidence type="ECO:0000256" key="1">
    <source>
        <dbReference type="ARBA" id="ARBA00023015"/>
    </source>
</evidence>